<keyword evidence="6" id="KW-0227">DNA damage</keyword>
<evidence type="ECO:0000259" key="17">
    <source>
        <dbReference type="PROSITE" id="PS51726"/>
    </source>
</evidence>
<feature type="compositionally biased region" description="Polar residues" evidence="16">
    <location>
        <begin position="125"/>
        <end position="137"/>
    </location>
</feature>
<dbReference type="Proteomes" id="UP000663873">
    <property type="component" value="Unassembled WGS sequence"/>
</dbReference>
<dbReference type="GO" id="GO:0035267">
    <property type="term" value="C:NuA4 histone acetyltransferase complex"/>
    <property type="evidence" value="ECO:0007669"/>
    <property type="project" value="TreeGrafter"/>
</dbReference>
<comment type="similarity">
    <text evidence="2">Belongs to the MYST (SAS/MOZ) family.</text>
</comment>
<keyword evidence="7" id="KW-0863">Zinc-finger</keyword>
<keyword evidence="8" id="KW-0862">Zinc</keyword>
<name>A0A819WUS8_9BILA</name>
<feature type="region of interest" description="Disordered" evidence="16">
    <location>
        <begin position="96"/>
        <end position="137"/>
    </location>
</feature>
<dbReference type="PROSITE" id="PS51726">
    <property type="entry name" value="MYST_HAT"/>
    <property type="match status" value="1"/>
</dbReference>
<dbReference type="PANTHER" id="PTHR10615">
    <property type="entry name" value="HISTONE ACETYLTRANSFERASE"/>
    <property type="match status" value="1"/>
</dbReference>
<dbReference type="Pfam" id="PF01853">
    <property type="entry name" value="MOZ_SAS"/>
    <property type="match status" value="1"/>
</dbReference>
<organism evidence="18 19">
    <name type="scientific">Rotaria socialis</name>
    <dbReference type="NCBI Taxonomy" id="392032"/>
    <lineage>
        <taxon>Eukaryota</taxon>
        <taxon>Metazoa</taxon>
        <taxon>Spiralia</taxon>
        <taxon>Gnathifera</taxon>
        <taxon>Rotifera</taxon>
        <taxon>Eurotatoria</taxon>
        <taxon>Bdelloidea</taxon>
        <taxon>Philodinida</taxon>
        <taxon>Philodinidae</taxon>
        <taxon>Rotaria</taxon>
    </lineage>
</organism>
<dbReference type="GO" id="GO:0046972">
    <property type="term" value="F:histone H4K16 acetyltransferase activity"/>
    <property type="evidence" value="ECO:0007669"/>
    <property type="project" value="TreeGrafter"/>
</dbReference>
<dbReference type="InterPro" id="IPR016181">
    <property type="entry name" value="Acyl_CoA_acyltransferase"/>
</dbReference>
<dbReference type="Pfam" id="PF11717">
    <property type="entry name" value="Tudor-knot"/>
    <property type="match status" value="1"/>
</dbReference>
<evidence type="ECO:0000256" key="3">
    <source>
        <dbReference type="ARBA" id="ARBA00013184"/>
    </source>
</evidence>
<dbReference type="AlphaFoldDB" id="A0A819WUS8"/>
<evidence type="ECO:0000256" key="13">
    <source>
        <dbReference type="ARBA" id="ARBA00023242"/>
    </source>
</evidence>
<feature type="active site" description="Proton donor/acceptor" evidence="15">
    <location>
        <position position="376"/>
    </location>
</feature>
<keyword evidence="9" id="KW-0007">Acetylation</keyword>
<protein>
    <recommendedName>
        <fullName evidence="3">histone acetyltransferase</fullName>
        <ecNumber evidence="3">2.3.1.48</ecNumber>
    </recommendedName>
</protein>
<dbReference type="InterPro" id="IPR040706">
    <property type="entry name" value="Zf-MYST"/>
</dbReference>
<comment type="subcellular location">
    <subcellularLocation>
        <location evidence="1">Nucleus</location>
    </subcellularLocation>
</comment>
<dbReference type="GO" id="GO:0005634">
    <property type="term" value="C:nucleus"/>
    <property type="evidence" value="ECO:0007669"/>
    <property type="project" value="UniProtKB-SubCell"/>
</dbReference>
<evidence type="ECO:0000256" key="1">
    <source>
        <dbReference type="ARBA" id="ARBA00004123"/>
    </source>
</evidence>
<accession>A0A819WUS8</accession>
<evidence type="ECO:0000256" key="14">
    <source>
        <dbReference type="ARBA" id="ARBA00023315"/>
    </source>
</evidence>
<dbReference type="GO" id="GO:0000724">
    <property type="term" value="P:double-strand break repair via homologous recombination"/>
    <property type="evidence" value="ECO:0007669"/>
    <property type="project" value="TreeGrafter"/>
</dbReference>
<evidence type="ECO:0000256" key="11">
    <source>
        <dbReference type="ARBA" id="ARBA00023163"/>
    </source>
</evidence>
<dbReference type="GO" id="GO:0003682">
    <property type="term" value="F:chromatin binding"/>
    <property type="evidence" value="ECO:0007669"/>
    <property type="project" value="UniProtKB-ARBA"/>
</dbReference>
<dbReference type="SMART" id="SM00298">
    <property type="entry name" value="CHROMO"/>
    <property type="match status" value="1"/>
</dbReference>
<evidence type="ECO:0000256" key="12">
    <source>
        <dbReference type="ARBA" id="ARBA00023204"/>
    </source>
</evidence>
<dbReference type="GO" id="GO:0008270">
    <property type="term" value="F:zinc ion binding"/>
    <property type="evidence" value="ECO:0007669"/>
    <property type="project" value="UniProtKB-KW"/>
</dbReference>
<evidence type="ECO:0000256" key="7">
    <source>
        <dbReference type="ARBA" id="ARBA00022771"/>
    </source>
</evidence>
<keyword evidence="4" id="KW-0808">Transferase</keyword>
<dbReference type="InterPro" id="IPR036388">
    <property type="entry name" value="WH-like_DNA-bd_sf"/>
</dbReference>
<dbReference type="Gene3D" id="3.30.60.60">
    <property type="entry name" value="N-acetyl transferase-like"/>
    <property type="match status" value="1"/>
</dbReference>
<evidence type="ECO:0000256" key="8">
    <source>
        <dbReference type="ARBA" id="ARBA00022833"/>
    </source>
</evidence>
<evidence type="ECO:0000256" key="16">
    <source>
        <dbReference type="SAM" id="MobiDB-lite"/>
    </source>
</evidence>
<reference evidence="18" key="1">
    <citation type="submission" date="2021-02" db="EMBL/GenBank/DDBJ databases">
        <authorList>
            <person name="Nowell W R."/>
        </authorList>
    </citation>
    <scope>NUCLEOTIDE SEQUENCE</scope>
</reference>
<dbReference type="Gene3D" id="2.30.30.140">
    <property type="match status" value="1"/>
</dbReference>
<sequence>MVQKMPMVTEPAQTKLTESPLESIGSLDTKVVQSLPKMTEGCRVPVYMDIQKTFVPAEVVSIRELDGVYEFYIHYVNFNRRLDEWVTVDKMNLKELAPPSSSSTSSASSNNTQEVPVIPQPRTVPPSTTTKNTAASSDISAGNTTTFFLSDDADSLNSDLSRAATLPSLTNFPAATSATIAPTKARGNGNTHQSGAHSVTKVKNINLIHLGRYFIKPWYFSPYPEEFTTCPVVYICEFCLKYCKDLDALKRHRTKCTLIHPPGNEIYRNGTISFFEIDGRKNKTYAHNMCLLAKLFLDHKTLYYDTDPFMFYILTEFDAQGFHIVGYFSKDKESSEDYNLSCILTLPPYQKKGYGHFMIEFSYTLSKLEGKIGTPEKPLSDLGLLSYRRYWSEAILEALLKHKPKDGESDYPSLSINDLSEITAIKKEDVLAALQNLNIIRYQQGSYVLSITKDLFDNYQDKRRLRVDTKCLFWTPKIATKPANQFQTK</sequence>
<keyword evidence="5" id="KW-0479">Metal-binding</keyword>
<dbReference type="FunFam" id="3.40.630.30:FF:000002">
    <property type="entry name" value="Histone acetyltransferase"/>
    <property type="match status" value="1"/>
</dbReference>
<evidence type="ECO:0000256" key="10">
    <source>
        <dbReference type="ARBA" id="ARBA00023015"/>
    </source>
</evidence>
<evidence type="ECO:0000256" key="6">
    <source>
        <dbReference type="ARBA" id="ARBA00022763"/>
    </source>
</evidence>
<dbReference type="FunFam" id="2.30.30.140:FF:000013">
    <property type="entry name" value="Histone acetyltransferase"/>
    <property type="match status" value="1"/>
</dbReference>
<evidence type="ECO:0000256" key="15">
    <source>
        <dbReference type="PIRSR" id="PIRSR602717-51"/>
    </source>
</evidence>
<comment type="caution">
    <text evidence="18">The sequence shown here is derived from an EMBL/GenBank/DDBJ whole genome shotgun (WGS) entry which is preliminary data.</text>
</comment>
<dbReference type="PANTHER" id="PTHR10615:SF219">
    <property type="entry name" value="HISTONE ACETYLTRANSFERASE KAT5"/>
    <property type="match status" value="1"/>
</dbReference>
<dbReference type="FunFam" id="1.10.10.10:FF:000022">
    <property type="entry name" value="Histone acetyltransferase"/>
    <property type="match status" value="1"/>
</dbReference>
<dbReference type="EMBL" id="CAJOBP010000145">
    <property type="protein sequence ID" value="CAF4130705.1"/>
    <property type="molecule type" value="Genomic_DNA"/>
</dbReference>
<evidence type="ECO:0000256" key="4">
    <source>
        <dbReference type="ARBA" id="ARBA00022679"/>
    </source>
</evidence>
<dbReference type="InterPro" id="IPR050603">
    <property type="entry name" value="MYST_HAT"/>
</dbReference>
<keyword evidence="13" id="KW-0539">Nucleus</keyword>
<feature type="compositionally biased region" description="Low complexity" evidence="16">
    <location>
        <begin position="97"/>
        <end position="112"/>
    </location>
</feature>
<dbReference type="FunFam" id="3.30.60.60:FF:000001">
    <property type="entry name" value="Histone acetyltransferase"/>
    <property type="match status" value="1"/>
</dbReference>
<dbReference type="Gene3D" id="3.40.630.30">
    <property type="match status" value="1"/>
</dbReference>
<dbReference type="Gene3D" id="1.10.10.10">
    <property type="entry name" value="Winged helix-like DNA-binding domain superfamily/Winged helix DNA-binding domain"/>
    <property type="match status" value="1"/>
</dbReference>
<keyword evidence="10" id="KW-0805">Transcription regulation</keyword>
<dbReference type="SUPFAM" id="SSF55729">
    <property type="entry name" value="Acyl-CoA N-acyltransferases (Nat)"/>
    <property type="match status" value="1"/>
</dbReference>
<dbReference type="EC" id="2.3.1.48" evidence="3"/>
<proteinExistence type="inferred from homology"/>
<evidence type="ECO:0000313" key="18">
    <source>
        <dbReference type="EMBL" id="CAF4130705.1"/>
    </source>
</evidence>
<dbReference type="InterPro" id="IPR025995">
    <property type="entry name" value="Tudor-knot"/>
</dbReference>
<dbReference type="InterPro" id="IPR016197">
    <property type="entry name" value="Chromo-like_dom_sf"/>
</dbReference>
<evidence type="ECO:0000256" key="9">
    <source>
        <dbReference type="ARBA" id="ARBA00022990"/>
    </source>
</evidence>
<keyword evidence="11" id="KW-0804">Transcription</keyword>
<evidence type="ECO:0000256" key="2">
    <source>
        <dbReference type="ARBA" id="ARBA00010107"/>
    </source>
</evidence>
<dbReference type="SUPFAM" id="SSF54160">
    <property type="entry name" value="Chromo domain-like"/>
    <property type="match status" value="1"/>
</dbReference>
<feature type="domain" description="MYST-type HAT" evidence="17">
    <location>
        <begin position="200"/>
        <end position="476"/>
    </location>
</feature>
<keyword evidence="19" id="KW-1185">Reference proteome</keyword>
<dbReference type="InterPro" id="IPR002717">
    <property type="entry name" value="HAT_MYST-type"/>
</dbReference>
<keyword evidence="14" id="KW-0012">Acyltransferase</keyword>
<evidence type="ECO:0000313" key="19">
    <source>
        <dbReference type="Proteomes" id="UP000663873"/>
    </source>
</evidence>
<keyword evidence="12" id="KW-0234">DNA repair</keyword>
<evidence type="ECO:0000256" key="5">
    <source>
        <dbReference type="ARBA" id="ARBA00022723"/>
    </source>
</evidence>
<gene>
    <name evidence="18" type="ORF">UJA718_LOCUS2213</name>
</gene>
<dbReference type="Pfam" id="PF17772">
    <property type="entry name" value="zf-MYST"/>
    <property type="match status" value="1"/>
</dbReference>
<dbReference type="GO" id="GO:0006355">
    <property type="term" value="P:regulation of DNA-templated transcription"/>
    <property type="evidence" value="ECO:0007669"/>
    <property type="project" value="InterPro"/>
</dbReference>
<dbReference type="InterPro" id="IPR000953">
    <property type="entry name" value="Chromo/chromo_shadow_dom"/>
</dbReference>